<feature type="compositionally biased region" description="Acidic residues" evidence="1">
    <location>
        <begin position="860"/>
        <end position="869"/>
    </location>
</feature>
<reference evidence="2" key="2">
    <citation type="submission" date="2021-04" db="EMBL/GenBank/DDBJ databases">
        <authorList>
            <person name="Podell S."/>
        </authorList>
    </citation>
    <scope>NUCLEOTIDE SEQUENCE</scope>
    <source>
        <strain evidence="2">Hildebrandi</strain>
    </source>
</reference>
<dbReference type="OrthoDB" id="44958at2759"/>
<keyword evidence="3" id="KW-1185">Reference proteome</keyword>
<protein>
    <submittedName>
        <fullName evidence="2">Uncharacterized protein</fullName>
    </submittedName>
</protein>
<gene>
    <name evidence="2" type="ORF">IV203_027787</name>
</gene>
<reference evidence="2" key="1">
    <citation type="journal article" date="2021" name="Sci. Rep.">
        <title>Diploid genomic architecture of Nitzschia inconspicua, an elite biomass production diatom.</title>
        <authorList>
            <person name="Oliver A."/>
            <person name="Podell S."/>
            <person name="Pinowska A."/>
            <person name="Traller J.C."/>
            <person name="Smith S.R."/>
            <person name="McClure R."/>
            <person name="Beliaev A."/>
            <person name="Bohutskyi P."/>
            <person name="Hill E.A."/>
            <person name="Rabines A."/>
            <person name="Zheng H."/>
            <person name="Allen L.Z."/>
            <person name="Kuo A."/>
            <person name="Grigoriev I.V."/>
            <person name="Allen A.E."/>
            <person name="Hazlebeck D."/>
            <person name="Allen E.E."/>
        </authorList>
    </citation>
    <scope>NUCLEOTIDE SEQUENCE</scope>
    <source>
        <strain evidence="2">Hildebrandi</strain>
    </source>
</reference>
<accession>A0A9K3LZG9</accession>
<comment type="caution">
    <text evidence="2">The sequence shown here is derived from an EMBL/GenBank/DDBJ whole genome shotgun (WGS) entry which is preliminary data.</text>
</comment>
<dbReference type="EMBL" id="JAGRRH010000005">
    <property type="protein sequence ID" value="KAG7370041.1"/>
    <property type="molecule type" value="Genomic_DNA"/>
</dbReference>
<sequence>MKTRPKLIRILNPPPITGSSISSNGSNLAVTSRKSSAVALLKTHPSSGIVNNPTNQKIKLVTLHPEQPIVAYVLEGDNVSSNTATTSSSSSDASSQLLQKWIVVQHQHSRQVLWNMSVGEIASQLLSSKKESAADLLLGGETKLQRFAKDSLGRITRLEFLDPSSLYWNGFGTAPGSLNEEDALPSTAAPLSSLHSWSYLMVQFQTRILIFNLRRHASGVFPPNSGNKGDAIASIVTNITADSLASASSTISSNALAVGETSLVVACGDGSIKVYDWKAGKVIQSVNALGTWTVGGTTMTKLDYIVEVVSANPFAFHPAEHYDRMLNRPLCMVCVTKKGAAYVVSLTKSTTGGSVNIGKPLALLEGGSVPPSILSKQDDDASAMEHIYCAYDGFRDIFLWLAPAKVKSKLFAWDLSNIADSDKRKQHQSGDKPDPTLVVQFPYENLSHMVYPAWFHESTPKEYMTCVVVTKDGDVQVLVAPLSNTGSTAKHPFMAYPICGVNLIRLAQRDLELPEERTLIVRPQSIQCPPLRDQSTFVVATNMGLFMVKFMDGNLVPFPGTRHAHFSANFGTMGRAVLYVKGAQLLYSPLEPEGGILEVNPVGRMEYGAVKGTVVYESPPPLHLPPEIHKRPIRLPPCFLPSPSRNYMCCFWKEEMRYEILSVSSMMERVTNRAPNSMVGNSPVVASGTGVASFAWVGDEDVFCLLYDPEQDLALKVGIDLNSGDTGMDTTKVNDLTKLKELARLKTYKKGMKTMVGTAGKLKSLEGLRDLGKDTGKIGLGAVKGVKKLSMGTVKLTGKVALGTTAAAQQTAGKVGAGATKTMTKMAVGSKMGAKKLGFVWGKKKGQDKKSAQGSLATAEIDEEDEAEDFPAPGTAPIVSFDELDADDKGSELLEKKYPWVEMRVLVGGDGNAFNTTASNLGTLTLRSGNRNPPTILFGGPVLCVGSKLDELDEGLAYFYTKRKGQEEESASAYVSSGPAFPCPDFVAWDDEGKLCAVVIQGRVSIYLSDEPNFVLLGTSRLRCGSDIGVEVISCRFLHGVLYCTTRSTIQCIFVGDLDGGICHLDSFVLASSEISTLPSKSILSDYKSLFPPTIPMPLVHPEVLGYQNGSLVLSTVSGIIAVPLGFPLIRIGSLICAGSEHYPKAEKWFDAVPNHDHEVLADFLERRGVPELALSLPGISLETIIDFSMRYGCIDRLEEALEMHGLMGLRAIDMSRGLSSNVFGPEEDGVSILVCVGAYLLSHGRVEMVRRLATECLDSGEESKQEAFLLANLLLSVSGSDAKRVIQRSVEDVEDDGDWVVGSFVKQHILSSSCIPPKAIWHDFATTFMLSTSHHFYAICGEGRLSGYNIDDDECSDSGTEIALSPATEMMGLSYEHFDVAVANSIFVSRRHQTGSNAFHSILASHMPSE</sequence>
<evidence type="ECO:0000313" key="3">
    <source>
        <dbReference type="Proteomes" id="UP000693970"/>
    </source>
</evidence>
<dbReference type="Proteomes" id="UP000693970">
    <property type="component" value="Unassembled WGS sequence"/>
</dbReference>
<evidence type="ECO:0000313" key="2">
    <source>
        <dbReference type="EMBL" id="KAG7370041.1"/>
    </source>
</evidence>
<evidence type="ECO:0000256" key="1">
    <source>
        <dbReference type="SAM" id="MobiDB-lite"/>
    </source>
</evidence>
<name>A0A9K3LZG9_9STRA</name>
<organism evidence="2 3">
    <name type="scientific">Nitzschia inconspicua</name>
    <dbReference type="NCBI Taxonomy" id="303405"/>
    <lineage>
        <taxon>Eukaryota</taxon>
        <taxon>Sar</taxon>
        <taxon>Stramenopiles</taxon>
        <taxon>Ochrophyta</taxon>
        <taxon>Bacillariophyta</taxon>
        <taxon>Bacillariophyceae</taxon>
        <taxon>Bacillariophycidae</taxon>
        <taxon>Bacillariales</taxon>
        <taxon>Bacillariaceae</taxon>
        <taxon>Nitzschia</taxon>
    </lineage>
</organism>
<feature type="region of interest" description="Disordered" evidence="1">
    <location>
        <begin position="851"/>
        <end position="876"/>
    </location>
</feature>
<proteinExistence type="predicted"/>